<keyword evidence="3 7" id="KW-1133">Transmembrane helix</keyword>
<dbReference type="Pfam" id="PF20684">
    <property type="entry name" value="Fung_rhodopsin"/>
    <property type="match status" value="1"/>
</dbReference>
<comment type="caution">
    <text evidence="9">The sequence shown here is derived from an EMBL/GenBank/DDBJ whole genome shotgun (WGS) entry which is preliminary data.</text>
</comment>
<dbReference type="PANTHER" id="PTHR33048">
    <property type="entry name" value="PTH11-LIKE INTEGRAL MEMBRANE PROTEIN (AFU_ORTHOLOGUE AFUA_5G11245)"/>
    <property type="match status" value="1"/>
</dbReference>
<comment type="subcellular location">
    <subcellularLocation>
        <location evidence="1">Membrane</location>
        <topology evidence="1">Multi-pass membrane protein</topology>
    </subcellularLocation>
</comment>
<name>A0ABR2VDG5_9PEZI</name>
<keyword evidence="2 7" id="KW-0812">Transmembrane</keyword>
<dbReference type="InterPro" id="IPR052337">
    <property type="entry name" value="SAT4-like"/>
</dbReference>
<feature type="transmembrane region" description="Helical" evidence="7">
    <location>
        <begin position="210"/>
        <end position="231"/>
    </location>
</feature>
<dbReference type="Proteomes" id="UP001408356">
    <property type="component" value="Unassembled WGS sequence"/>
</dbReference>
<feature type="transmembrane region" description="Helical" evidence="7">
    <location>
        <begin position="96"/>
        <end position="118"/>
    </location>
</feature>
<feature type="region of interest" description="Disordered" evidence="6">
    <location>
        <begin position="321"/>
        <end position="366"/>
    </location>
</feature>
<evidence type="ECO:0000256" key="4">
    <source>
        <dbReference type="ARBA" id="ARBA00023136"/>
    </source>
</evidence>
<evidence type="ECO:0000256" key="7">
    <source>
        <dbReference type="SAM" id="Phobius"/>
    </source>
</evidence>
<evidence type="ECO:0000256" key="3">
    <source>
        <dbReference type="ARBA" id="ARBA00022989"/>
    </source>
</evidence>
<keyword evidence="10" id="KW-1185">Reference proteome</keyword>
<feature type="transmembrane region" description="Helical" evidence="7">
    <location>
        <begin position="41"/>
        <end position="63"/>
    </location>
</feature>
<evidence type="ECO:0000256" key="2">
    <source>
        <dbReference type="ARBA" id="ARBA00022692"/>
    </source>
</evidence>
<evidence type="ECO:0000313" key="9">
    <source>
        <dbReference type="EMBL" id="KAK9424975.1"/>
    </source>
</evidence>
<keyword evidence="4 7" id="KW-0472">Membrane</keyword>
<proteinExistence type="inferred from homology"/>
<accession>A0ABR2VDG5</accession>
<dbReference type="PANTHER" id="PTHR33048:SF152">
    <property type="entry name" value="INTEGRAL MEMBRANE PROTEIN"/>
    <property type="match status" value="1"/>
</dbReference>
<reference evidence="9 10" key="1">
    <citation type="journal article" date="2024" name="J. Plant Pathol.">
        <title>Sequence and assembly of the genome of Seiridium unicorne, isolate CBS 538.82, causal agent of cypress canker disease.</title>
        <authorList>
            <person name="Scali E."/>
            <person name="Rocca G.D."/>
            <person name="Danti R."/>
            <person name="Garbelotto M."/>
            <person name="Barberini S."/>
            <person name="Baroncelli R."/>
            <person name="Emiliani G."/>
        </authorList>
    </citation>
    <scope>NUCLEOTIDE SEQUENCE [LARGE SCALE GENOMIC DNA]</scope>
    <source>
        <strain evidence="9 10">BM-138-508</strain>
    </source>
</reference>
<sequence>MATESDTMWREVWTEYAIGNFFILLRFYARWKVVGIRNFQYEDLFMLVAQIFWIFFITFMYLISLYGNGVGLTTETAALLSEEEIQSRTLGAKLLFAAWMFYMVFVWCLKGALLSLYWKLAQGLSMETKIVKCTIAFTVASFFACELTHICQCLPVRRSWQINPYPGDECTARNINYYVIGILNSLTDACIIAIPIPILFKVNLAFWRKLLLAVLLCSGVFVILATILRAYYSLQSIAFLVTAMGWASREMFVAATAVCMPGIKPLISKSNWYRSSHNSDKHSTPFGGTGGSNWPGRLMSNGPPQYELSSKNTWKVDAMKSVRRTSSGGSEEFIIDKGSSSPQDSSSHGGGGGIHVTKEFTIRDNH</sequence>
<dbReference type="EMBL" id="JARVKF010000026">
    <property type="protein sequence ID" value="KAK9424975.1"/>
    <property type="molecule type" value="Genomic_DNA"/>
</dbReference>
<gene>
    <name evidence="9" type="ORF">SUNI508_13296</name>
</gene>
<organism evidence="9 10">
    <name type="scientific">Seiridium unicorne</name>
    <dbReference type="NCBI Taxonomy" id="138068"/>
    <lineage>
        <taxon>Eukaryota</taxon>
        <taxon>Fungi</taxon>
        <taxon>Dikarya</taxon>
        <taxon>Ascomycota</taxon>
        <taxon>Pezizomycotina</taxon>
        <taxon>Sordariomycetes</taxon>
        <taxon>Xylariomycetidae</taxon>
        <taxon>Amphisphaeriales</taxon>
        <taxon>Sporocadaceae</taxon>
        <taxon>Seiridium</taxon>
    </lineage>
</organism>
<evidence type="ECO:0000256" key="6">
    <source>
        <dbReference type="SAM" id="MobiDB-lite"/>
    </source>
</evidence>
<feature type="compositionally biased region" description="Basic and acidic residues" evidence="6">
    <location>
        <begin position="356"/>
        <end position="366"/>
    </location>
</feature>
<protein>
    <submittedName>
        <fullName evidence="9">Integral membrane protein</fullName>
    </submittedName>
</protein>
<evidence type="ECO:0000259" key="8">
    <source>
        <dbReference type="Pfam" id="PF20684"/>
    </source>
</evidence>
<feature type="domain" description="Rhodopsin" evidence="8">
    <location>
        <begin position="25"/>
        <end position="269"/>
    </location>
</feature>
<dbReference type="InterPro" id="IPR049326">
    <property type="entry name" value="Rhodopsin_dom_fungi"/>
</dbReference>
<evidence type="ECO:0000256" key="1">
    <source>
        <dbReference type="ARBA" id="ARBA00004141"/>
    </source>
</evidence>
<comment type="similarity">
    <text evidence="5">Belongs to the SAT4 family.</text>
</comment>
<evidence type="ECO:0000313" key="10">
    <source>
        <dbReference type="Proteomes" id="UP001408356"/>
    </source>
</evidence>
<feature type="transmembrane region" description="Helical" evidence="7">
    <location>
        <begin position="175"/>
        <end position="198"/>
    </location>
</feature>
<feature type="compositionally biased region" description="Low complexity" evidence="6">
    <location>
        <begin position="338"/>
        <end position="347"/>
    </location>
</feature>
<evidence type="ECO:0000256" key="5">
    <source>
        <dbReference type="ARBA" id="ARBA00038359"/>
    </source>
</evidence>